<accession>A0A923MM46</accession>
<name>A0A923MM46_9FIRM</name>
<organism evidence="1 2">
    <name type="scientific">Dysosmobacter segnis</name>
    <dbReference type="NCBI Taxonomy" id="2763042"/>
    <lineage>
        <taxon>Bacteria</taxon>
        <taxon>Bacillati</taxon>
        <taxon>Bacillota</taxon>
        <taxon>Clostridia</taxon>
        <taxon>Eubacteriales</taxon>
        <taxon>Oscillospiraceae</taxon>
        <taxon>Dysosmobacter</taxon>
    </lineage>
</organism>
<dbReference type="AlphaFoldDB" id="A0A923MM46"/>
<dbReference type="RefSeq" id="WP_187015925.1">
    <property type="nucleotide sequence ID" value="NZ_JACOQI010000021.1"/>
</dbReference>
<dbReference type="EMBL" id="JACOQI010000021">
    <property type="protein sequence ID" value="MBC5771734.1"/>
    <property type="molecule type" value="Genomic_DNA"/>
</dbReference>
<reference evidence="1" key="1">
    <citation type="submission" date="2020-08" db="EMBL/GenBank/DDBJ databases">
        <title>Genome public.</title>
        <authorList>
            <person name="Liu C."/>
            <person name="Sun Q."/>
        </authorList>
    </citation>
    <scope>NUCLEOTIDE SEQUENCE</scope>
    <source>
        <strain evidence="1">BX15</strain>
    </source>
</reference>
<protein>
    <recommendedName>
        <fullName evidence="3">Phage portal protein</fullName>
    </recommendedName>
</protein>
<keyword evidence="2" id="KW-1185">Reference proteome</keyword>
<evidence type="ECO:0000313" key="2">
    <source>
        <dbReference type="Proteomes" id="UP000620327"/>
    </source>
</evidence>
<comment type="caution">
    <text evidence="1">The sequence shown here is derived from an EMBL/GenBank/DDBJ whole genome shotgun (WGS) entry which is preliminary data.</text>
</comment>
<evidence type="ECO:0008006" key="3">
    <source>
        <dbReference type="Google" id="ProtNLM"/>
    </source>
</evidence>
<sequence>MSIFSALFEQGKVYNFEQAFGVKDITTDTMQAAIKDWAQLYYQTEPTQDEDPCQRIPVSVVAKLTKTTFSEYKAVPTKQGAEYIDALLRELDAVKVKAMQQALIGGQCFLKPVFGRMGVTFAVVSRGSYIPLGRNERDEITDIGMAERTVEGRSYYTLLERRRVDTKGDLTIETKLYRSETAQILGYETSLGALEKYADLVPELVLPGIGSIGLIPVRAPQENTVDGSPDAVSVYAPAAGLIHNINRNEAQLNREFENGRSRIVASADLLRTGSDGKKRLTDDLFVGLDDDPDAVGMTIFSPALREQSFLARKTEYLRNAESLIGLKRGLLSEVEAAERTATEITSSAGDYNLTIIDFQHMWETAAREALRVCGVLGRMYKIYSGPDIDPAKDVVISWGNGILYDEDQTWSDYKDMVARGLLKPEIAVGWYFDMPIETEADLKKVREKYMPEIQAMEGAGDE</sequence>
<evidence type="ECO:0000313" key="1">
    <source>
        <dbReference type="EMBL" id="MBC5771734.1"/>
    </source>
</evidence>
<dbReference type="Proteomes" id="UP000620327">
    <property type="component" value="Unassembled WGS sequence"/>
</dbReference>
<proteinExistence type="predicted"/>
<gene>
    <name evidence="1" type="ORF">H8Z83_15640</name>
</gene>